<proteinExistence type="predicted"/>
<keyword evidence="1" id="KW-0812">Transmembrane</keyword>
<dbReference type="EMBL" id="BK016062">
    <property type="protein sequence ID" value="DAF92036.1"/>
    <property type="molecule type" value="Genomic_DNA"/>
</dbReference>
<name>A0A8S5UC57_9CAUD</name>
<keyword evidence="1" id="KW-1133">Transmembrane helix</keyword>
<evidence type="ECO:0000313" key="2">
    <source>
        <dbReference type="EMBL" id="DAF92036.1"/>
    </source>
</evidence>
<organism evidence="2">
    <name type="scientific">Podoviridae sp. ctZkC8</name>
    <dbReference type="NCBI Taxonomy" id="2825259"/>
    <lineage>
        <taxon>Viruses</taxon>
        <taxon>Duplodnaviria</taxon>
        <taxon>Heunggongvirae</taxon>
        <taxon>Uroviricota</taxon>
        <taxon>Caudoviricetes</taxon>
    </lineage>
</organism>
<feature type="transmembrane region" description="Helical" evidence="1">
    <location>
        <begin position="21"/>
        <end position="45"/>
    </location>
</feature>
<reference evidence="2" key="1">
    <citation type="journal article" date="2021" name="Proc. Natl. Acad. Sci. U.S.A.">
        <title>A Catalog of Tens of Thousands of Viruses from Human Metagenomes Reveals Hidden Associations with Chronic Diseases.</title>
        <authorList>
            <person name="Tisza M.J."/>
            <person name="Buck C.B."/>
        </authorList>
    </citation>
    <scope>NUCLEOTIDE SEQUENCE</scope>
    <source>
        <strain evidence="2">CtZkC8</strain>
    </source>
</reference>
<sequence>MLLFQIFRVDMRVQNKYSLNICINLCLLLIISHGQKVQYIVYVVIKYY</sequence>
<evidence type="ECO:0000256" key="1">
    <source>
        <dbReference type="SAM" id="Phobius"/>
    </source>
</evidence>
<accession>A0A8S5UC57</accession>
<protein>
    <submittedName>
        <fullName evidence="2">Uncharacterized protein</fullName>
    </submittedName>
</protein>
<keyword evidence="1" id="KW-0472">Membrane</keyword>